<keyword evidence="7" id="KW-0812">Transmembrane</keyword>
<comment type="catalytic activity">
    <reaction evidence="1">
        <text>ATP + protein L-histidine = ADP + protein N-phospho-L-histidine.</text>
        <dbReference type="EC" id="2.7.13.3"/>
    </reaction>
</comment>
<dbReference type="Pfam" id="PF00072">
    <property type="entry name" value="Response_reg"/>
    <property type="match status" value="2"/>
</dbReference>
<dbReference type="CDD" id="cd16922">
    <property type="entry name" value="HATPase_EvgS-ArcB-TorS-like"/>
    <property type="match status" value="1"/>
</dbReference>
<dbReference type="SUPFAM" id="SSF55781">
    <property type="entry name" value="GAF domain-like"/>
    <property type="match status" value="1"/>
</dbReference>
<dbReference type="SMART" id="SM00387">
    <property type="entry name" value="HATPase_c"/>
    <property type="match status" value="1"/>
</dbReference>
<dbReference type="InterPro" id="IPR003661">
    <property type="entry name" value="HisK_dim/P_dom"/>
</dbReference>
<dbReference type="Gene3D" id="3.30.565.10">
    <property type="entry name" value="Histidine kinase-like ATPase, C-terminal domain"/>
    <property type="match status" value="1"/>
</dbReference>
<reference evidence="23 24" key="1">
    <citation type="submission" date="2018-11" db="EMBL/GenBank/DDBJ databases">
        <authorList>
            <person name="Zhou Z."/>
            <person name="Wang G."/>
        </authorList>
    </citation>
    <scope>NUCLEOTIDE SEQUENCE [LARGE SCALE GENOMIC DNA]</scope>
    <source>
        <strain evidence="23 24">KCTC52004</strain>
    </source>
</reference>
<evidence type="ECO:0000256" key="17">
    <source>
        <dbReference type="PROSITE-ProRule" id="PRU00169"/>
    </source>
</evidence>
<dbReference type="Gene3D" id="1.10.287.130">
    <property type="match status" value="1"/>
</dbReference>
<dbReference type="InterPro" id="IPR013655">
    <property type="entry name" value="PAS_fold_3"/>
</dbReference>
<dbReference type="SUPFAM" id="SSF52172">
    <property type="entry name" value="CheY-like"/>
    <property type="match status" value="2"/>
</dbReference>
<dbReference type="CDD" id="cd00082">
    <property type="entry name" value="HisKA"/>
    <property type="match status" value="1"/>
</dbReference>
<dbReference type="PANTHER" id="PTHR45339:SF1">
    <property type="entry name" value="HYBRID SIGNAL TRANSDUCTION HISTIDINE KINASE J"/>
    <property type="match status" value="1"/>
</dbReference>
<dbReference type="InterPro" id="IPR000700">
    <property type="entry name" value="PAS-assoc_C"/>
</dbReference>
<feature type="modified residue" description="4-aspartylphosphate" evidence="17">
    <location>
        <position position="1109"/>
    </location>
</feature>
<dbReference type="RefSeq" id="WP_124874879.1">
    <property type="nucleotide sequence ID" value="NZ_RQJO01000008.1"/>
</dbReference>
<dbReference type="OrthoDB" id="9811889at2"/>
<dbReference type="InterPro" id="IPR011006">
    <property type="entry name" value="CheY-like_superfamily"/>
</dbReference>
<evidence type="ECO:0000256" key="6">
    <source>
        <dbReference type="ARBA" id="ARBA00022679"/>
    </source>
</evidence>
<dbReference type="InterPro" id="IPR005467">
    <property type="entry name" value="His_kinase_dom"/>
</dbReference>
<feature type="domain" description="PAC" evidence="21">
    <location>
        <begin position="483"/>
        <end position="534"/>
    </location>
</feature>
<dbReference type="CDD" id="cd17546">
    <property type="entry name" value="REC_hyHK_CKI1_RcsC-like"/>
    <property type="match status" value="2"/>
</dbReference>
<dbReference type="SMART" id="SM00091">
    <property type="entry name" value="PAS"/>
    <property type="match status" value="2"/>
</dbReference>
<dbReference type="Gene3D" id="3.30.450.20">
    <property type="entry name" value="PAS domain"/>
    <property type="match status" value="4"/>
</dbReference>
<dbReference type="InterPro" id="IPR008207">
    <property type="entry name" value="Sig_transdc_His_kin_Hpt_dom"/>
</dbReference>
<dbReference type="Gene3D" id="3.40.50.2300">
    <property type="match status" value="2"/>
</dbReference>
<dbReference type="Pfam" id="PF13426">
    <property type="entry name" value="PAS_9"/>
    <property type="match status" value="1"/>
</dbReference>
<dbReference type="Pfam" id="PF01590">
    <property type="entry name" value="GAF"/>
    <property type="match status" value="1"/>
</dbReference>
<feature type="modified residue" description="4-aspartylphosphate" evidence="17">
    <location>
        <position position="965"/>
    </location>
</feature>
<dbReference type="FunFam" id="1.10.287.130:FF:000002">
    <property type="entry name" value="Two-component osmosensing histidine kinase"/>
    <property type="match status" value="1"/>
</dbReference>
<dbReference type="SUPFAM" id="SSF47226">
    <property type="entry name" value="Histidine-containing phosphotransfer domain, HPT domain"/>
    <property type="match status" value="1"/>
</dbReference>
<dbReference type="SMART" id="SM00086">
    <property type="entry name" value="PAC"/>
    <property type="match status" value="3"/>
</dbReference>
<evidence type="ECO:0000313" key="24">
    <source>
        <dbReference type="Proteomes" id="UP000271925"/>
    </source>
</evidence>
<dbReference type="Proteomes" id="UP000271925">
    <property type="component" value="Unassembled WGS sequence"/>
</dbReference>
<keyword evidence="4" id="KW-1003">Cell membrane</keyword>
<evidence type="ECO:0000259" key="19">
    <source>
        <dbReference type="PROSITE" id="PS50110"/>
    </source>
</evidence>
<keyword evidence="6" id="KW-0808">Transferase</keyword>
<evidence type="ECO:0000256" key="3">
    <source>
        <dbReference type="ARBA" id="ARBA00012438"/>
    </source>
</evidence>
<dbReference type="InterPro" id="IPR000014">
    <property type="entry name" value="PAS"/>
</dbReference>
<feature type="domain" description="Response regulatory" evidence="19">
    <location>
        <begin position="915"/>
        <end position="1035"/>
    </location>
</feature>
<keyword evidence="12" id="KW-0902">Two-component regulatory system</keyword>
<evidence type="ECO:0000256" key="7">
    <source>
        <dbReference type="ARBA" id="ARBA00022692"/>
    </source>
</evidence>
<dbReference type="PRINTS" id="PR00344">
    <property type="entry name" value="BCTRLSENSOR"/>
</dbReference>
<dbReference type="EMBL" id="RQJO01000008">
    <property type="protein sequence ID" value="RRB04296.1"/>
    <property type="molecule type" value="Genomic_DNA"/>
</dbReference>
<dbReference type="Pfam" id="PF08447">
    <property type="entry name" value="PAS_3"/>
    <property type="match status" value="1"/>
</dbReference>
<keyword evidence="8" id="KW-0547">Nucleotide-binding</keyword>
<keyword evidence="13" id="KW-0472">Membrane</keyword>
<dbReference type="InterPro" id="IPR036641">
    <property type="entry name" value="HPT_dom_sf"/>
</dbReference>
<feature type="domain" description="HPt" evidence="22">
    <location>
        <begin position="1208"/>
        <end position="1300"/>
    </location>
</feature>
<dbReference type="InterPro" id="IPR001789">
    <property type="entry name" value="Sig_transdc_resp-reg_receiver"/>
</dbReference>
<dbReference type="SMART" id="SM00388">
    <property type="entry name" value="HisKA"/>
    <property type="match status" value="1"/>
</dbReference>
<dbReference type="SMART" id="SM00448">
    <property type="entry name" value="REC"/>
    <property type="match status" value="2"/>
</dbReference>
<dbReference type="PROSITE" id="PS50109">
    <property type="entry name" value="HIS_KIN"/>
    <property type="match status" value="1"/>
</dbReference>
<proteinExistence type="predicted"/>
<evidence type="ECO:0000256" key="5">
    <source>
        <dbReference type="ARBA" id="ARBA00022553"/>
    </source>
</evidence>
<dbReference type="Gene3D" id="1.20.120.160">
    <property type="entry name" value="HPT domain"/>
    <property type="match status" value="1"/>
</dbReference>
<feature type="modified residue" description="Phosphohistidine" evidence="16">
    <location>
        <position position="1247"/>
    </location>
</feature>
<keyword evidence="10" id="KW-0067">ATP-binding</keyword>
<dbReference type="InterPro" id="IPR004358">
    <property type="entry name" value="Sig_transdc_His_kin-like_C"/>
</dbReference>
<keyword evidence="5 17" id="KW-0597">Phosphoprotein</keyword>
<keyword evidence="11" id="KW-1133">Transmembrane helix</keyword>
<dbReference type="GO" id="GO:0005886">
    <property type="term" value="C:plasma membrane"/>
    <property type="evidence" value="ECO:0007669"/>
    <property type="project" value="UniProtKB-SubCell"/>
</dbReference>
<feature type="domain" description="PAS" evidence="20">
    <location>
        <begin position="163"/>
        <end position="233"/>
    </location>
</feature>
<dbReference type="PROSITE" id="PS50112">
    <property type="entry name" value="PAS"/>
    <property type="match status" value="2"/>
</dbReference>
<feature type="domain" description="PAS" evidence="20">
    <location>
        <begin position="285"/>
        <end position="355"/>
    </location>
</feature>
<evidence type="ECO:0000256" key="11">
    <source>
        <dbReference type="ARBA" id="ARBA00022989"/>
    </source>
</evidence>
<dbReference type="PANTHER" id="PTHR45339">
    <property type="entry name" value="HYBRID SIGNAL TRANSDUCTION HISTIDINE KINASE J"/>
    <property type="match status" value="1"/>
</dbReference>
<evidence type="ECO:0000256" key="9">
    <source>
        <dbReference type="ARBA" id="ARBA00022777"/>
    </source>
</evidence>
<dbReference type="InterPro" id="IPR013656">
    <property type="entry name" value="PAS_4"/>
</dbReference>
<gene>
    <name evidence="23" type="ORF">EHT25_12335</name>
</gene>
<evidence type="ECO:0000256" key="10">
    <source>
        <dbReference type="ARBA" id="ARBA00022840"/>
    </source>
</evidence>
<evidence type="ECO:0000256" key="8">
    <source>
        <dbReference type="ARBA" id="ARBA00022741"/>
    </source>
</evidence>
<comment type="caution">
    <text evidence="23">The sequence shown here is derived from an EMBL/GenBank/DDBJ whole genome shotgun (WGS) entry which is preliminary data.</text>
</comment>
<dbReference type="Pfam" id="PF02518">
    <property type="entry name" value="HATPase_c"/>
    <property type="match status" value="1"/>
</dbReference>
<dbReference type="CDD" id="cd00130">
    <property type="entry name" value="PAS"/>
    <property type="match status" value="2"/>
</dbReference>
<comment type="subunit">
    <text evidence="14">At low DSF concentrations, interacts with RpfF.</text>
</comment>
<evidence type="ECO:0000259" key="18">
    <source>
        <dbReference type="PROSITE" id="PS50109"/>
    </source>
</evidence>
<dbReference type="InterPro" id="IPR029016">
    <property type="entry name" value="GAF-like_dom_sf"/>
</dbReference>
<evidence type="ECO:0000256" key="1">
    <source>
        <dbReference type="ARBA" id="ARBA00000085"/>
    </source>
</evidence>
<keyword evidence="9" id="KW-0418">Kinase</keyword>
<dbReference type="InterPro" id="IPR003018">
    <property type="entry name" value="GAF"/>
</dbReference>
<dbReference type="SUPFAM" id="SSF47384">
    <property type="entry name" value="Homodimeric domain of signal transducing histidine kinase"/>
    <property type="match status" value="1"/>
</dbReference>
<feature type="domain" description="Histidine kinase" evidence="18">
    <location>
        <begin position="677"/>
        <end position="899"/>
    </location>
</feature>
<evidence type="ECO:0000256" key="4">
    <source>
        <dbReference type="ARBA" id="ARBA00022475"/>
    </source>
</evidence>
<comment type="subcellular location">
    <subcellularLocation>
        <location evidence="2">Cell membrane</location>
        <topology evidence="2">Multi-pass membrane protein</topology>
    </subcellularLocation>
</comment>
<evidence type="ECO:0000256" key="15">
    <source>
        <dbReference type="ARBA" id="ARBA00068150"/>
    </source>
</evidence>
<dbReference type="InterPro" id="IPR036890">
    <property type="entry name" value="HATPase_C_sf"/>
</dbReference>
<dbReference type="SMART" id="SM00065">
    <property type="entry name" value="GAF"/>
    <property type="match status" value="1"/>
</dbReference>
<protein>
    <recommendedName>
        <fullName evidence="15">Sensory/regulatory protein RpfC</fullName>
        <ecNumber evidence="3">2.7.13.3</ecNumber>
    </recommendedName>
</protein>
<evidence type="ECO:0000313" key="23">
    <source>
        <dbReference type="EMBL" id="RRB04296.1"/>
    </source>
</evidence>
<evidence type="ECO:0000256" key="12">
    <source>
        <dbReference type="ARBA" id="ARBA00023012"/>
    </source>
</evidence>
<dbReference type="FunFam" id="3.30.565.10:FF:000010">
    <property type="entry name" value="Sensor histidine kinase RcsC"/>
    <property type="match status" value="1"/>
</dbReference>
<keyword evidence="24" id="KW-1185">Reference proteome</keyword>
<dbReference type="GO" id="GO:0000155">
    <property type="term" value="F:phosphorelay sensor kinase activity"/>
    <property type="evidence" value="ECO:0007669"/>
    <property type="project" value="InterPro"/>
</dbReference>
<evidence type="ECO:0000259" key="22">
    <source>
        <dbReference type="PROSITE" id="PS50894"/>
    </source>
</evidence>
<dbReference type="Pfam" id="PF08448">
    <property type="entry name" value="PAS_4"/>
    <property type="match status" value="2"/>
</dbReference>
<accession>A0A3P1BTV6</accession>
<feature type="domain" description="Response regulatory" evidence="19">
    <location>
        <begin position="1058"/>
        <end position="1176"/>
    </location>
</feature>
<evidence type="ECO:0000256" key="2">
    <source>
        <dbReference type="ARBA" id="ARBA00004651"/>
    </source>
</evidence>
<evidence type="ECO:0000256" key="14">
    <source>
        <dbReference type="ARBA" id="ARBA00064003"/>
    </source>
</evidence>
<dbReference type="Gene3D" id="3.30.450.40">
    <property type="match status" value="1"/>
</dbReference>
<dbReference type="SUPFAM" id="SSF55874">
    <property type="entry name" value="ATPase domain of HSP90 chaperone/DNA topoisomerase II/histidine kinase"/>
    <property type="match status" value="1"/>
</dbReference>
<dbReference type="InterPro" id="IPR001610">
    <property type="entry name" value="PAC"/>
</dbReference>
<dbReference type="NCBIfam" id="TIGR00229">
    <property type="entry name" value="sensory_box"/>
    <property type="match status" value="3"/>
</dbReference>
<dbReference type="PROSITE" id="PS50110">
    <property type="entry name" value="RESPONSE_REGULATORY"/>
    <property type="match status" value="2"/>
</dbReference>
<dbReference type="InterPro" id="IPR003594">
    <property type="entry name" value="HATPase_dom"/>
</dbReference>
<name>A0A3P1BTV6_9BACT</name>
<dbReference type="Gene3D" id="2.10.70.100">
    <property type="match status" value="1"/>
</dbReference>
<dbReference type="InterPro" id="IPR036097">
    <property type="entry name" value="HisK_dim/P_sf"/>
</dbReference>
<evidence type="ECO:0000256" key="13">
    <source>
        <dbReference type="ARBA" id="ARBA00023136"/>
    </source>
</evidence>
<dbReference type="EC" id="2.7.13.3" evidence="3"/>
<dbReference type="SUPFAM" id="SSF55785">
    <property type="entry name" value="PYP-like sensor domain (PAS domain)"/>
    <property type="match status" value="4"/>
</dbReference>
<sequence length="1300" mass="147234">MPIPANETERLIALHRYQILDTQPGKEFDRLTELASLICEVPISLISLLDEKRQWFKSRVGLADSETSRDIAFCRYTIMNQAIMEVEDATLDHRFKENPLVTTNPHIRFYAGYPLTDPDGYVLGTLCVMDHIPRRLTESQLKSLRLLGEVAIEMIVEHRQKQELKYLGDLFTLSNDLICVAGTDGYFKKLNPAFQHVLGWSESFLLRTSFFDLVHPDDLLATQQEIAKLASGQKTINFAHRFRCQNGTYCHIQWVATPEPDTGYLFAIARDITEIVQRDALLHQSESKFRSFFENSQGLMCIHDLDGKLLTVNSAGSHALGYEPEELAGLSLFDIAPEEQQEGLTRYLKTIAKNGKASGLMCTLHKDGSQLIWLFNNILEKELNGHTYVIGNAIDITRRHQLETDLNRTNEMLEQTNEAARIGTWEVNMTEKTVHWSAVTKAIHEVPADFKPDFESAMSFFNEKNREQILNAVSRSRQESVPYDLELQIVTATGRTVWVRVLGTPEFSDGKYKRLYGTIQDIDEKKQAEQALVNEKLRLAAFVEHAPAAVAMFDRDIKYIAVSHRWMEEYHLSGSVIGVSHYDVFPSISDEWKAIHARCVEGAVEKNNEDIWRPDGWDHDQFLRWEVRPWYQFDGSIGGIMMFTQDITEICLQRDELQKAKLLAEQASIAKSEFLANMSHEIRTPLNGVIGFTDLVLKTSLNTTQQQYLSIVNQSANALLGIINDILDFSKIEAGKLELAIEKADLYELSSQVADIITYQTQNKGLEVLLNLSVDLPRFIFVDSVRLKQVLLNMLGNAVKFTEKGEIELKIAALSNPNDEYVTFRFEVRDTGIGIKPEMQEKIFDAFSQADPSTTKKYGGTGLGLTISNKLLGLMGSQLQLTSTPGEGSCFFFEIRFKSEPGDAPVWQDIDSIRNVLIVDDNEHNRLILRQQFLLKQIAVDEASNGFEALQLLARPKKYDVILMDYHMPFMDGLETIRKIRADFYPSANEQPIILLHSSADDEKIIRTCETLEVNQRLVKPIKMHELYESLQRLVKPKESPLPGTSAQPNRVEGDSVKILIVEDNKINQLLAKVIVGRITPNAQVVEAVNGLEAVQNFIREKPDLILMDIQMPLMNGYEATQRIREIEPDARVPIIALTAGTVKGEREKCLEVGMNDFLTKPIVEKSIRELFDRWLFSGPDRAEQPEDSEEQRAHFNLETIRKMADYDTEFVEELVEAAGNELKKAMSALALQAEKVDLAGLKASGHKLYGTAASAGMANLANMARTLEYMERFDDQNVNELLDGIHSEIKLILGLMTKT</sequence>
<dbReference type="PROSITE" id="PS50113">
    <property type="entry name" value="PAC"/>
    <property type="match status" value="1"/>
</dbReference>
<evidence type="ECO:0000259" key="20">
    <source>
        <dbReference type="PROSITE" id="PS50112"/>
    </source>
</evidence>
<evidence type="ECO:0000256" key="16">
    <source>
        <dbReference type="PROSITE-ProRule" id="PRU00110"/>
    </source>
</evidence>
<dbReference type="InterPro" id="IPR035965">
    <property type="entry name" value="PAS-like_dom_sf"/>
</dbReference>
<organism evidence="23 24">
    <name type="scientific">Larkinella rosea</name>
    <dbReference type="NCBI Taxonomy" id="2025312"/>
    <lineage>
        <taxon>Bacteria</taxon>
        <taxon>Pseudomonadati</taxon>
        <taxon>Bacteroidota</taxon>
        <taxon>Cytophagia</taxon>
        <taxon>Cytophagales</taxon>
        <taxon>Spirosomataceae</taxon>
        <taxon>Larkinella</taxon>
    </lineage>
</organism>
<evidence type="ECO:0000259" key="21">
    <source>
        <dbReference type="PROSITE" id="PS50113"/>
    </source>
</evidence>
<dbReference type="PROSITE" id="PS50894">
    <property type="entry name" value="HPT"/>
    <property type="match status" value="1"/>
</dbReference>
<dbReference type="Pfam" id="PF00512">
    <property type="entry name" value="HisKA"/>
    <property type="match status" value="1"/>
</dbReference>
<dbReference type="GO" id="GO:0005524">
    <property type="term" value="F:ATP binding"/>
    <property type="evidence" value="ECO:0007669"/>
    <property type="project" value="UniProtKB-KW"/>
</dbReference>